<name>A0AA38UIB7_9AGAR</name>
<evidence type="ECO:0000256" key="1">
    <source>
        <dbReference type="SAM" id="MobiDB-lite"/>
    </source>
</evidence>
<dbReference type="EMBL" id="MU805992">
    <property type="protein sequence ID" value="KAJ3842862.1"/>
    <property type="molecule type" value="Genomic_DNA"/>
</dbReference>
<dbReference type="AlphaFoldDB" id="A0AA38UIB7"/>
<reference evidence="2" key="1">
    <citation type="submission" date="2022-08" db="EMBL/GenBank/DDBJ databases">
        <authorList>
            <consortium name="DOE Joint Genome Institute"/>
            <person name="Min B."/>
            <person name="Riley R."/>
            <person name="Sierra-Patev S."/>
            <person name="Naranjo-Ortiz M."/>
            <person name="Looney B."/>
            <person name="Konkel Z."/>
            <person name="Slot J.C."/>
            <person name="Sakamoto Y."/>
            <person name="Steenwyk J.L."/>
            <person name="Rokas A."/>
            <person name="Carro J."/>
            <person name="Camarero S."/>
            <person name="Ferreira P."/>
            <person name="Molpeceres G."/>
            <person name="Ruiz-Duenas F.J."/>
            <person name="Serrano A."/>
            <person name="Henrissat B."/>
            <person name="Drula E."/>
            <person name="Hughes K.W."/>
            <person name="Mata J.L."/>
            <person name="Ishikawa N.K."/>
            <person name="Vargas-Isla R."/>
            <person name="Ushijima S."/>
            <person name="Smith C.A."/>
            <person name="Ahrendt S."/>
            <person name="Andreopoulos W."/>
            <person name="He G."/>
            <person name="Labutti K."/>
            <person name="Lipzen A."/>
            <person name="Ng V."/>
            <person name="Sandor L."/>
            <person name="Barry K."/>
            <person name="Martinez A.T."/>
            <person name="Xiao Y."/>
            <person name="Gibbons J.G."/>
            <person name="Terashima K."/>
            <person name="Hibbett D.S."/>
            <person name="Grigoriev I.V."/>
        </authorList>
    </citation>
    <scope>NUCLEOTIDE SEQUENCE</scope>
    <source>
        <strain evidence="2">TFB9207</strain>
    </source>
</reference>
<feature type="region of interest" description="Disordered" evidence="1">
    <location>
        <begin position="319"/>
        <end position="345"/>
    </location>
</feature>
<evidence type="ECO:0008006" key="4">
    <source>
        <dbReference type="Google" id="ProtNLM"/>
    </source>
</evidence>
<accession>A0AA38UIB7</accession>
<dbReference type="Proteomes" id="UP001163846">
    <property type="component" value="Unassembled WGS sequence"/>
</dbReference>
<evidence type="ECO:0000313" key="2">
    <source>
        <dbReference type="EMBL" id="KAJ3842862.1"/>
    </source>
</evidence>
<dbReference type="Gene3D" id="3.30.40.10">
    <property type="entry name" value="Zinc/RING finger domain, C3HC4 (zinc finger)"/>
    <property type="match status" value="1"/>
</dbReference>
<proteinExistence type="predicted"/>
<feature type="compositionally biased region" description="Low complexity" evidence="1">
    <location>
        <begin position="289"/>
        <end position="301"/>
    </location>
</feature>
<feature type="compositionally biased region" description="Polar residues" evidence="1">
    <location>
        <begin position="256"/>
        <end position="288"/>
    </location>
</feature>
<feature type="compositionally biased region" description="Polar residues" evidence="1">
    <location>
        <begin position="25"/>
        <end position="41"/>
    </location>
</feature>
<feature type="compositionally biased region" description="Polar residues" evidence="1">
    <location>
        <begin position="212"/>
        <end position="224"/>
    </location>
</feature>
<comment type="caution">
    <text evidence="2">The sequence shown here is derived from an EMBL/GenBank/DDBJ whole genome shotgun (WGS) entry which is preliminary data.</text>
</comment>
<sequence length="502" mass="54411">MLLCSPSQNETPGLPSQPTKIYTSPTSLWPASSPATMTTGTIARPRLSRTSRTRSLPQVLSSISEEHGDSDHGHATSFSSFAAPNSAATVTSAQIQLRWSTFNPSHPPSDAPSHGSIAYGERNVRNKVQLRIRTSPRSTKPNAFSNRFNDRDCGICFDSAVRPSRTKCCGKIFCEEHLHDWLYGSSNHCPACASKCYLATDTISLAPPMTPTVHNTPSGSSSTAPRLRIPPLRTPSPIHPYSLHPLPLAEFSNSHLNEPESASQTPSSFHTSLLDSTTQDQRPTPSQNSSSATRSSGPRSASLLPMLNAVSHALTRGFSSRQETNEGAAYGSPASTSDRDGIQRLPNSSYLPHSLEISFTKWSPLWPETPLWPQTPGFTLPLMSYYFSLDSLFNFDFQRDSSHSLPVNPASNTIPAPAPTGVGADGMQSNSDRPSSPFPSYRAYSLNFGRRPIRGDDEAQEVLEIGIKMLARVLSMVGMLLVLHALCLGSSLEGLGLQRQHG</sequence>
<organism evidence="2 3">
    <name type="scientific">Lentinula raphanica</name>
    <dbReference type="NCBI Taxonomy" id="153919"/>
    <lineage>
        <taxon>Eukaryota</taxon>
        <taxon>Fungi</taxon>
        <taxon>Dikarya</taxon>
        <taxon>Basidiomycota</taxon>
        <taxon>Agaricomycotina</taxon>
        <taxon>Agaricomycetes</taxon>
        <taxon>Agaricomycetidae</taxon>
        <taxon>Agaricales</taxon>
        <taxon>Marasmiineae</taxon>
        <taxon>Omphalotaceae</taxon>
        <taxon>Lentinula</taxon>
    </lineage>
</organism>
<feature type="region of interest" description="Disordered" evidence="1">
    <location>
        <begin position="406"/>
        <end position="438"/>
    </location>
</feature>
<feature type="region of interest" description="Disordered" evidence="1">
    <location>
        <begin position="100"/>
        <end position="124"/>
    </location>
</feature>
<gene>
    <name evidence="2" type="ORF">F5878DRAFT_351296</name>
</gene>
<dbReference type="InterPro" id="IPR013083">
    <property type="entry name" value="Znf_RING/FYVE/PHD"/>
</dbReference>
<feature type="region of interest" description="Disordered" evidence="1">
    <location>
        <begin position="256"/>
        <end position="301"/>
    </location>
</feature>
<feature type="region of interest" description="Disordered" evidence="1">
    <location>
        <begin position="25"/>
        <end position="59"/>
    </location>
</feature>
<evidence type="ECO:0000313" key="3">
    <source>
        <dbReference type="Proteomes" id="UP001163846"/>
    </source>
</evidence>
<dbReference type="SUPFAM" id="SSF57850">
    <property type="entry name" value="RING/U-box"/>
    <property type="match status" value="1"/>
</dbReference>
<keyword evidence="3" id="KW-1185">Reference proteome</keyword>
<protein>
    <recommendedName>
        <fullName evidence="4">RING-type domain-containing protein</fullName>
    </recommendedName>
</protein>
<feature type="region of interest" description="Disordered" evidence="1">
    <location>
        <begin position="209"/>
        <end position="241"/>
    </location>
</feature>